<dbReference type="FunCoup" id="A2D9J7">
    <property type="interactions" value="934"/>
</dbReference>
<dbReference type="SMART" id="SM00220">
    <property type="entry name" value="S_TKc"/>
    <property type="match status" value="1"/>
</dbReference>
<evidence type="ECO:0000256" key="5">
    <source>
        <dbReference type="ARBA" id="ARBA00022679"/>
    </source>
</evidence>
<dbReference type="CDD" id="cd07829">
    <property type="entry name" value="STKc_CDK_like"/>
    <property type="match status" value="1"/>
</dbReference>
<evidence type="ECO:0000256" key="2">
    <source>
        <dbReference type="ARBA" id="ARBA00012425"/>
    </source>
</evidence>
<dbReference type="VEuPathDB" id="TrichDB:TVAGG3_0293180"/>
<dbReference type="Gene3D" id="3.30.200.20">
    <property type="entry name" value="Phosphorylase Kinase, domain 1"/>
    <property type="match status" value="1"/>
</dbReference>
<dbReference type="InterPro" id="IPR008271">
    <property type="entry name" value="Ser/Thr_kinase_AS"/>
</dbReference>
<dbReference type="InterPro" id="IPR050108">
    <property type="entry name" value="CDK"/>
</dbReference>
<dbReference type="GO" id="GO:0010389">
    <property type="term" value="P:regulation of G2/M transition of mitotic cell cycle"/>
    <property type="evidence" value="ECO:0000318"/>
    <property type="project" value="GO_Central"/>
</dbReference>
<keyword evidence="6 11" id="KW-0547">Nucleotide-binding</keyword>
<dbReference type="GO" id="GO:0030332">
    <property type="term" value="F:cyclin binding"/>
    <property type="evidence" value="ECO:0000318"/>
    <property type="project" value="GO_Central"/>
</dbReference>
<keyword evidence="7 14" id="KW-0418">Kinase</keyword>
<dbReference type="InterPro" id="IPR017441">
    <property type="entry name" value="Protein_kinase_ATP_BS"/>
</dbReference>
<protein>
    <recommendedName>
        <fullName evidence="2">cyclin-dependent kinase</fullName>
        <ecNumber evidence="2">2.7.11.22</ecNumber>
    </recommendedName>
</protein>
<dbReference type="KEGG" id="tva:5468412"/>
<keyword evidence="4" id="KW-0597">Phosphoprotein</keyword>
<dbReference type="FunFam" id="1.10.510.10:FF:000281">
    <property type="entry name" value="Cyclin-dependent kinase 2"/>
    <property type="match status" value="1"/>
</dbReference>
<evidence type="ECO:0000256" key="12">
    <source>
        <dbReference type="RuleBase" id="RU000304"/>
    </source>
</evidence>
<dbReference type="SMR" id="A2D9J7"/>
<dbReference type="InParanoid" id="A2D9J7"/>
<dbReference type="SUPFAM" id="SSF56112">
    <property type="entry name" value="Protein kinase-like (PK-like)"/>
    <property type="match status" value="1"/>
</dbReference>
<dbReference type="VEuPathDB" id="TrichDB:TVAG_076000"/>
<keyword evidence="5" id="KW-0808">Transferase</keyword>
<evidence type="ECO:0000256" key="1">
    <source>
        <dbReference type="ARBA" id="ARBA00006485"/>
    </source>
</evidence>
<evidence type="ECO:0000256" key="10">
    <source>
        <dbReference type="ARBA" id="ARBA00048367"/>
    </source>
</evidence>
<evidence type="ECO:0000256" key="6">
    <source>
        <dbReference type="ARBA" id="ARBA00022741"/>
    </source>
</evidence>
<dbReference type="OMA" id="MYTGSAL"/>
<dbReference type="GO" id="GO:0007165">
    <property type="term" value="P:signal transduction"/>
    <property type="evidence" value="ECO:0000318"/>
    <property type="project" value="GO_Central"/>
</dbReference>
<dbReference type="GO" id="GO:0000307">
    <property type="term" value="C:cyclin-dependent protein kinase holoenzyme complex"/>
    <property type="evidence" value="ECO:0000318"/>
    <property type="project" value="GO_Central"/>
</dbReference>
<evidence type="ECO:0000256" key="8">
    <source>
        <dbReference type="ARBA" id="ARBA00022840"/>
    </source>
</evidence>
<reference evidence="14" key="2">
    <citation type="journal article" date="2007" name="Science">
        <title>Draft genome sequence of the sexually transmitted pathogen Trichomonas vaginalis.</title>
        <authorList>
            <person name="Carlton J.M."/>
            <person name="Hirt R.P."/>
            <person name="Silva J.C."/>
            <person name="Delcher A.L."/>
            <person name="Schatz M."/>
            <person name="Zhao Q."/>
            <person name="Wortman J.R."/>
            <person name="Bidwell S.L."/>
            <person name="Alsmark U.C.M."/>
            <person name="Besteiro S."/>
            <person name="Sicheritz-Ponten T."/>
            <person name="Noel C.J."/>
            <person name="Dacks J.B."/>
            <person name="Foster P.G."/>
            <person name="Simillion C."/>
            <person name="Van de Peer Y."/>
            <person name="Miranda-Saavedra D."/>
            <person name="Barton G.J."/>
            <person name="Westrop G.D."/>
            <person name="Mueller S."/>
            <person name="Dessi D."/>
            <person name="Fiori P.L."/>
            <person name="Ren Q."/>
            <person name="Paulsen I."/>
            <person name="Zhang H."/>
            <person name="Bastida-Corcuera F.D."/>
            <person name="Simoes-Barbosa A."/>
            <person name="Brown M.T."/>
            <person name="Hayes R.D."/>
            <person name="Mukherjee M."/>
            <person name="Okumura C.Y."/>
            <person name="Schneider R."/>
            <person name="Smith A.J."/>
            <person name="Vanacova S."/>
            <person name="Villalvazo M."/>
            <person name="Haas B.J."/>
            <person name="Pertea M."/>
            <person name="Feldblyum T.V."/>
            <person name="Utterback T.R."/>
            <person name="Shu C.L."/>
            <person name="Osoegawa K."/>
            <person name="de Jong P.J."/>
            <person name="Hrdy I."/>
            <person name="Horvathova L."/>
            <person name="Zubacova Z."/>
            <person name="Dolezal P."/>
            <person name="Malik S.B."/>
            <person name="Logsdon J.M. Jr."/>
            <person name="Henze K."/>
            <person name="Gupta A."/>
            <person name="Wang C.C."/>
            <person name="Dunne R.L."/>
            <person name="Upcroft J.A."/>
            <person name="Upcroft P."/>
            <person name="White O."/>
            <person name="Salzberg S.L."/>
            <person name="Tang P."/>
            <person name="Chiu C.-H."/>
            <person name="Lee Y.-S."/>
            <person name="Embley T.M."/>
            <person name="Coombs G.H."/>
            <person name="Mottram J.C."/>
            <person name="Tachezy J."/>
            <person name="Fraser-Liggett C.M."/>
            <person name="Johnson P.J."/>
        </authorList>
    </citation>
    <scope>NUCLEOTIDE SEQUENCE [LARGE SCALE GENOMIC DNA]</scope>
    <source>
        <strain evidence="14">G3</strain>
    </source>
</reference>
<evidence type="ECO:0000313" key="14">
    <source>
        <dbReference type="EMBL" id="EAY22853.1"/>
    </source>
</evidence>
<evidence type="ECO:0000256" key="4">
    <source>
        <dbReference type="ARBA" id="ARBA00022553"/>
    </source>
</evidence>
<dbReference type="InterPro" id="IPR011009">
    <property type="entry name" value="Kinase-like_dom_sf"/>
</dbReference>
<sequence length="307" mass="34849">MLSNYERLEKLGEGTYGAVYKARNKTTGEILAMKVIHLEQEEEGIPPTSVRENSILSELSHPNVVSVKEVINTPFSLILIMEYLDKDLKNYLATQHGPINPMLIKSYAYQILAGLSYCHCQGIIHRDMKPQNLLLNRGGFIKLCDFGLARPISLPMRAYTKDVITLWYRAPEILLDAPAYDLSVDVWSVGCIIAEMMNRTPLFPGDSEIDQLYTIFKILGTPTESEWPGVSQFPNYSAEFPKWLKLDLSEKIQTNDQLALDLISKMLQYDPVKRITAKDALDHPYFADLSQQIKDTCRPMEIDSIDA</sequence>
<dbReference type="GO" id="GO:0005634">
    <property type="term" value="C:nucleus"/>
    <property type="evidence" value="ECO:0000318"/>
    <property type="project" value="GO_Central"/>
</dbReference>
<evidence type="ECO:0000256" key="11">
    <source>
        <dbReference type="PROSITE-ProRule" id="PRU10141"/>
    </source>
</evidence>
<name>A2D9J7_TRIV3</name>
<dbReference type="PANTHER" id="PTHR24056">
    <property type="entry name" value="CELL DIVISION PROTEIN KINASE"/>
    <property type="match status" value="1"/>
</dbReference>
<dbReference type="PROSITE" id="PS00107">
    <property type="entry name" value="PROTEIN_KINASE_ATP"/>
    <property type="match status" value="1"/>
</dbReference>
<dbReference type="STRING" id="5722.A2D9J7"/>
<dbReference type="Gene3D" id="1.10.510.10">
    <property type="entry name" value="Transferase(Phosphotransferase) domain 1"/>
    <property type="match status" value="1"/>
</dbReference>
<dbReference type="InterPro" id="IPR000719">
    <property type="entry name" value="Prot_kinase_dom"/>
</dbReference>
<feature type="binding site" evidence="11">
    <location>
        <position position="34"/>
    </location>
    <ligand>
        <name>ATP</name>
        <dbReference type="ChEBI" id="CHEBI:30616"/>
    </ligand>
</feature>
<dbReference type="GO" id="GO:0004693">
    <property type="term" value="F:cyclin-dependent protein serine/threonine kinase activity"/>
    <property type="evidence" value="ECO:0000318"/>
    <property type="project" value="GO_Central"/>
</dbReference>
<dbReference type="GO" id="GO:0010468">
    <property type="term" value="P:regulation of gene expression"/>
    <property type="evidence" value="ECO:0000318"/>
    <property type="project" value="GO_Central"/>
</dbReference>
<dbReference type="PANTHER" id="PTHR24056:SF254">
    <property type="entry name" value="CYCLIN-DEPENDENT KINASE 2"/>
    <property type="match status" value="1"/>
</dbReference>
<comment type="catalytic activity">
    <reaction evidence="9">
        <text>L-threonyl-[protein] + ATP = O-phospho-L-threonyl-[protein] + ADP + H(+)</text>
        <dbReference type="Rhea" id="RHEA:46608"/>
        <dbReference type="Rhea" id="RHEA-COMP:11060"/>
        <dbReference type="Rhea" id="RHEA-COMP:11605"/>
        <dbReference type="ChEBI" id="CHEBI:15378"/>
        <dbReference type="ChEBI" id="CHEBI:30013"/>
        <dbReference type="ChEBI" id="CHEBI:30616"/>
        <dbReference type="ChEBI" id="CHEBI:61977"/>
        <dbReference type="ChEBI" id="CHEBI:456216"/>
        <dbReference type="EC" id="2.7.11.22"/>
    </reaction>
</comment>
<dbReference type="PROSITE" id="PS00108">
    <property type="entry name" value="PROTEIN_KINASE_ST"/>
    <property type="match status" value="1"/>
</dbReference>
<gene>
    <name evidence="14" type="ORF">TVAG_076000</name>
</gene>
<evidence type="ECO:0000259" key="13">
    <source>
        <dbReference type="PROSITE" id="PS50011"/>
    </source>
</evidence>
<proteinExistence type="inferred from homology"/>
<dbReference type="RefSeq" id="XP_001583839.1">
    <property type="nucleotide sequence ID" value="XM_001583789.1"/>
</dbReference>
<keyword evidence="3 12" id="KW-0723">Serine/threonine-protein kinase</keyword>
<dbReference type="Pfam" id="PF00069">
    <property type="entry name" value="Pkinase"/>
    <property type="match status" value="1"/>
</dbReference>
<evidence type="ECO:0000256" key="7">
    <source>
        <dbReference type="ARBA" id="ARBA00022777"/>
    </source>
</evidence>
<evidence type="ECO:0000313" key="15">
    <source>
        <dbReference type="Proteomes" id="UP000001542"/>
    </source>
</evidence>
<dbReference type="PROSITE" id="PS50011">
    <property type="entry name" value="PROTEIN_KINASE_DOM"/>
    <property type="match status" value="1"/>
</dbReference>
<dbReference type="Proteomes" id="UP000001542">
    <property type="component" value="Unassembled WGS sequence"/>
</dbReference>
<evidence type="ECO:0000256" key="9">
    <source>
        <dbReference type="ARBA" id="ARBA00047811"/>
    </source>
</evidence>
<organism evidence="14 15">
    <name type="scientific">Trichomonas vaginalis (strain ATCC PRA-98 / G3)</name>
    <dbReference type="NCBI Taxonomy" id="412133"/>
    <lineage>
        <taxon>Eukaryota</taxon>
        <taxon>Metamonada</taxon>
        <taxon>Parabasalia</taxon>
        <taxon>Trichomonadida</taxon>
        <taxon>Trichomonadidae</taxon>
        <taxon>Trichomonas</taxon>
    </lineage>
</organism>
<dbReference type="GO" id="GO:0005737">
    <property type="term" value="C:cytoplasm"/>
    <property type="evidence" value="ECO:0000318"/>
    <property type="project" value="GO_Central"/>
</dbReference>
<keyword evidence="15" id="KW-1185">Reference proteome</keyword>
<dbReference type="OrthoDB" id="1732493at2759"/>
<keyword evidence="8 11" id="KW-0067">ATP-binding</keyword>
<dbReference type="AlphaFoldDB" id="A2D9J7"/>
<feature type="domain" description="Protein kinase" evidence="13">
    <location>
        <begin position="5"/>
        <end position="286"/>
    </location>
</feature>
<dbReference type="EC" id="2.7.11.22" evidence="2"/>
<accession>A2D9J7</accession>
<dbReference type="eggNOG" id="KOG0594">
    <property type="taxonomic scope" value="Eukaryota"/>
</dbReference>
<comment type="catalytic activity">
    <reaction evidence="10">
        <text>L-seryl-[protein] + ATP = O-phospho-L-seryl-[protein] + ADP + H(+)</text>
        <dbReference type="Rhea" id="RHEA:17989"/>
        <dbReference type="Rhea" id="RHEA-COMP:9863"/>
        <dbReference type="Rhea" id="RHEA-COMP:11604"/>
        <dbReference type="ChEBI" id="CHEBI:15378"/>
        <dbReference type="ChEBI" id="CHEBI:29999"/>
        <dbReference type="ChEBI" id="CHEBI:30616"/>
        <dbReference type="ChEBI" id="CHEBI:83421"/>
        <dbReference type="ChEBI" id="CHEBI:456216"/>
        <dbReference type="EC" id="2.7.11.22"/>
    </reaction>
</comment>
<dbReference type="GO" id="GO:0005524">
    <property type="term" value="F:ATP binding"/>
    <property type="evidence" value="ECO:0007669"/>
    <property type="project" value="UniProtKB-UniRule"/>
</dbReference>
<dbReference type="GO" id="GO:0000082">
    <property type="term" value="P:G1/S transition of mitotic cell cycle"/>
    <property type="evidence" value="ECO:0000318"/>
    <property type="project" value="GO_Central"/>
</dbReference>
<dbReference type="EMBL" id="DS113181">
    <property type="protein sequence ID" value="EAY22853.1"/>
    <property type="molecule type" value="Genomic_DNA"/>
</dbReference>
<evidence type="ECO:0000256" key="3">
    <source>
        <dbReference type="ARBA" id="ARBA00022527"/>
    </source>
</evidence>
<reference evidence="14" key="1">
    <citation type="submission" date="2006-10" db="EMBL/GenBank/DDBJ databases">
        <authorList>
            <person name="Amadeo P."/>
            <person name="Zhao Q."/>
            <person name="Wortman J."/>
            <person name="Fraser-Liggett C."/>
            <person name="Carlton J."/>
        </authorList>
    </citation>
    <scope>NUCLEOTIDE SEQUENCE</scope>
    <source>
        <strain evidence="14">G3</strain>
    </source>
</reference>
<comment type="similarity">
    <text evidence="1">Belongs to the protein kinase superfamily. CMGC Ser/Thr protein kinase family. CDC2/CDKX subfamily.</text>
</comment>
<dbReference type="FunFam" id="3.30.200.20:FF:000375">
    <property type="entry name" value="Cell division related protein kinase 2"/>
    <property type="match status" value="1"/>
</dbReference>